<keyword evidence="4" id="KW-0865">Zymogen</keyword>
<keyword evidence="2 6" id="KW-0732">Signal</keyword>
<accession>A0A059F9G0</accession>
<name>A0A059F9G0_9PROT</name>
<evidence type="ECO:0000256" key="5">
    <source>
        <dbReference type="PIRSR" id="PIRSR001227-1"/>
    </source>
</evidence>
<dbReference type="Gene3D" id="1.10.439.10">
    <property type="entry name" value="Penicillin Amidohydrolase, domain 1"/>
    <property type="match status" value="1"/>
</dbReference>
<dbReference type="PANTHER" id="PTHR34218">
    <property type="entry name" value="PEPTIDASE S45 PENICILLIN AMIDASE"/>
    <property type="match status" value="1"/>
</dbReference>
<dbReference type="InterPro" id="IPR029055">
    <property type="entry name" value="Ntn_hydrolases_N"/>
</dbReference>
<dbReference type="AlphaFoldDB" id="A0A059F9G0"/>
<dbReference type="PANTHER" id="PTHR34218:SF3">
    <property type="entry name" value="ACYL-HOMOSERINE LACTONE ACYLASE PVDQ"/>
    <property type="match status" value="1"/>
</dbReference>
<evidence type="ECO:0000256" key="3">
    <source>
        <dbReference type="ARBA" id="ARBA00022801"/>
    </source>
</evidence>
<dbReference type="GO" id="GO:0016811">
    <property type="term" value="F:hydrolase activity, acting on carbon-nitrogen (but not peptide) bonds, in linear amides"/>
    <property type="evidence" value="ECO:0007669"/>
    <property type="project" value="InterPro"/>
</dbReference>
<dbReference type="InterPro" id="IPR014395">
    <property type="entry name" value="Pen/GL7ACA/AHL_acylase"/>
</dbReference>
<dbReference type="Proteomes" id="UP000024816">
    <property type="component" value="Unassembled WGS sequence"/>
</dbReference>
<organism evidence="7 8">
    <name type="scientific">Hyphomonas jannaschiana VP2</name>
    <dbReference type="NCBI Taxonomy" id="1280952"/>
    <lineage>
        <taxon>Bacteria</taxon>
        <taxon>Pseudomonadati</taxon>
        <taxon>Pseudomonadota</taxon>
        <taxon>Alphaproteobacteria</taxon>
        <taxon>Hyphomonadales</taxon>
        <taxon>Hyphomonadaceae</taxon>
        <taxon>Hyphomonas</taxon>
    </lineage>
</organism>
<dbReference type="PROSITE" id="PS51257">
    <property type="entry name" value="PROKAR_LIPOPROTEIN"/>
    <property type="match status" value="1"/>
</dbReference>
<dbReference type="SUPFAM" id="SSF56235">
    <property type="entry name" value="N-terminal nucleophile aminohydrolases (Ntn hydrolases)"/>
    <property type="match status" value="1"/>
</dbReference>
<gene>
    <name evidence="7" type="ORF">HJA_13575</name>
</gene>
<evidence type="ECO:0000313" key="8">
    <source>
        <dbReference type="Proteomes" id="UP000024816"/>
    </source>
</evidence>
<dbReference type="PATRIC" id="fig|1280952.3.peg.2716"/>
<dbReference type="InterPro" id="IPR043146">
    <property type="entry name" value="Penicillin_amidase_N_B-knob"/>
</dbReference>
<keyword evidence="8" id="KW-1185">Reference proteome</keyword>
<evidence type="ECO:0000313" key="7">
    <source>
        <dbReference type="EMBL" id="KCZ87235.1"/>
    </source>
</evidence>
<evidence type="ECO:0000256" key="4">
    <source>
        <dbReference type="ARBA" id="ARBA00023145"/>
    </source>
</evidence>
<dbReference type="GO" id="GO:0017000">
    <property type="term" value="P:antibiotic biosynthetic process"/>
    <property type="evidence" value="ECO:0007669"/>
    <property type="project" value="InterPro"/>
</dbReference>
<keyword evidence="3" id="KW-0378">Hydrolase</keyword>
<feature type="chain" id="PRO_5001577876" evidence="6">
    <location>
        <begin position="24"/>
        <end position="722"/>
    </location>
</feature>
<dbReference type="RefSeq" id="WP_241764366.1">
    <property type="nucleotide sequence ID" value="NZ_ARYJ01000009.1"/>
</dbReference>
<protein>
    <submittedName>
        <fullName evidence="7">Penicillin amidase</fullName>
    </submittedName>
</protein>
<dbReference type="STRING" id="1280952.HJA_13575"/>
<dbReference type="InterPro" id="IPR002692">
    <property type="entry name" value="S45"/>
</dbReference>
<sequence length="722" mass="80411">MKLRHLLTGIMVAGSGAFLFACAGSPPAMGGAPEAEGQRMIAAETPAADGEILWDTYGVPHIYGTDAETVFYGYGYAQANSHANTIFRLYGEARGKGAEYWGAAYEDTTKWLIMNGVPERAQVWYDAQDPEFRRNLDAFADGMNAYAEAYPEAIDEDVKMVLPITGVDVVAHAHRLMNFVYVASPNRTIGEGDPPELEKQGSNTWAVAPSKTASGNAMLLQNPHLPWSMPFFIYYEAHLVGPDFEVYGATQVGLPVIRFAFNQQMGISNTVNGMVGATTYELTLRDNGYLFDGKVLPFDVRETSYKLLQDDGTYLDVPVTIRSTVHGPVFERPDGKFVALRVAGLDRPGMLNQYFDMVTSDSYDEFHEAISRLQVPTFNISYADRDGHIEYIFNGMAPRRTSGDIDFWKGLVPGDTSEYLWTEIHDFEDLPRVTDPESGFIQNSNDPPWEATLPVPYKPEDYPSYFAPRTPLSMRAQNSLKMMTEHDNISFDEFVDLKLSAQALMADRVLPDLLAAASGDDNPDMQEAVELLSGWDRTFSSDNRAGVLFEEWAKLFAGARMSGQEGFAIPWSDDDPINTPSGLRDPEGAVDLLRQAITSTRKKYGMIDPLYGDVSRFILEDVDVPGHSGYGNLGSFDVITWSEPNGDGVRTPAHGETWVALIEFSTPIKAYGRMSYGNSRQPGTTHYSDQLELLSQKAFRELWLQREQVEEHLERRTTLNPN</sequence>
<evidence type="ECO:0000256" key="6">
    <source>
        <dbReference type="SAM" id="SignalP"/>
    </source>
</evidence>
<dbReference type="EMBL" id="ARYJ01000009">
    <property type="protein sequence ID" value="KCZ87235.1"/>
    <property type="molecule type" value="Genomic_DNA"/>
</dbReference>
<dbReference type="MEROPS" id="S45.002"/>
<dbReference type="Gene3D" id="2.30.120.10">
    <property type="match status" value="1"/>
</dbReference>
<comment type="similarity">
    <text evidence="1">Belongs to the peptidase S45 family.</text>
</comment>
<reference evidence="7 8" key="1">
    <citation type="journal article" date="2014" name="Antonie Van Leeuwenhoek">
        <title>Hyphomonas beringensis sp. nov. and Hyphomonas chukchiensis sp. nov., isolated from surface seawater of the Bering Sea and Chukchi Sea.</title>
        <authorList>
            <person name="Li C."/>
            <person name="Lai Q."/>
            <person name="Li G."/>
            <person name="Dong C."/>
            <person name="Wang J."/>
            <person name="Liao Y."/>
            <person name="Shao Z."/>
        </authorList>
    </citation>
    <scope>NUCLEOTIDE SEQUENCE [LARGE SCALE GENOMIC DNA]</scope>
    <source>
        <strain evidence="7 8">VP2</strain>
    </source>
</reference>
<evidence type="ECO:0000256" key="1">
    <source>
        <dbReference type="ARBA" id="ARBA00006586"/>
    </source>
</evidence>
<feature type="signal peptide" evidence="6">
    <location>
        <begin position="1"/>
        <end position="23"/>
    </location>
</feature>
<dbReference type="CDD" id="cd01936">
    <property type="entry name" value="Ntn_CA"/>
    <property type="match status" value="1"/>
</dbReference>
<proteinExistence type="inferred from homology"/>
<dbReference type="eggNOG" id="COG2366">
    <property type="taxonomic scope" value="Bacteria"/>
</dbReference>
<dbReference type="InterPro" id="IPR023343">
    <property type="entry name" value="Penicillin_amidase_dom1"/>
</dbReference>
<dbReference type="PIRSF" id="PIRSF001227">
    <property type="entry name" value="Pen_acylase"/>
    <property type="match status" value="1"/>
</dbReference>
<dbReference type="Pfam" id="PF01804">
    <property type="entry name" value="Penicil_amidase"/>
    <property type="match status" value="1"/>
</dbReference>
<dbReference type="Gene3D" id="1.10.1400.10">
    <property type="match status" value="1"/>
</dbReference>
<feature type="active site" description="Nucleophile" evidence="5">
    <location>
        <position position="202"/>
    </location>
</feature>
<dbReference type="InterPro" id="IPR043147">
    <property type="entry name" value="Penicillin_amidase_A-knob"/>
</dbReference>
<comment type="caution">
    <text evidence="7">The sequence shown here is derived from an EMBL/GenBank/DDBJ whole genome shotgun (WGS) entry which is preliminary data.</text>
</comment>
<dbReference type="Gene3D" id="3.60.20.10">
    <property type="entry name" value="Glutamine Phosphoribosylpyrophosphate, subunit 1, domain 1"/>
    <property type="match status" value="1"/>
</dbReference>
<evidence type="ECO:0000256" key="2">
    <source>
        <dbReference type="ARBA" id="ARBA00022729"/>
    </source>
</evidence>